<reference evidence="1 2" key="1">
    <citation type="journal article" date="2010" name="J. Bacteriol.">
        <title>Biochemical characterization of a novel indole prenyltransferase from Streptomyces sp. SN-593.</title>
        <authorList>
            <person name="Takahashi S."/>
            <person name="Takagi H."/>
            <person name="Toyoda A."/>
            <person name="Uramoto M."/>
            <person name="Nogawa T."/>
            <person name="Ueki M."/>
            <person name="Sakaki Y."/>
            <person name="Osada H."/>
        </authorList>
    </citation>
    <scope>NUCLEOTIDE SEQUENCE [LARGE SCALE GENOMIC DNA]</scope>
    <source>
        <strain evidence="1 2">SN-593</strain>
    </source>
</reference>
<organism evidence="1 2">
    <name type="scientific">Actinacidiphila reveromycinica</name>
    <dbReference type="NCBI Taxonomy" id="659352"/>
    <lineage>
        <taxon>Bacteria</taxon>
        <taxon>Bacillati</taxon>
        <taxon>Actinomycetota</taxon>
        <taxon>Actinomycetes</taxon>
        <taxon>Kitasatosporales</taxon>
        <taxon>Streptomycetaceae</taxon>
        <taxon>Actinacidiphila</taxon>
    </lineage>
</organism>
<gene>
    <name evidence="1" type="ORF">RVR_6570</name>
</gene>
<reference evidence="1 2" key="2">
    <citation type="journal article" date="2011" name="J. Antibiot.">
        <title>Furaquinocins I and J: novel polyketide isoprenoid hybrid compounds from Streptomyces reveromyceticus SN-593.</title>
        <authorList>
            <person name="Panthee S."/>
            <person name="Takahashi S."/>
            <person name="Takagi H."/>
            <person name="Nogawa T."/>
            <person name="Oowada E."/>
            <person name="Uramoto M."/>
            <person name="Osada H."/>
        </authorList>
    </citation>
    <scope>NUCLEOTIDE SEQUENCE [LARGE SCALE GENOMIC DNA]</scope>
    <source>
        <strain evidence="1 2">SN-593</strain>
    </source>
</reference>
<evidence type="ECO:0000313" key="2">
    <source>
        <dbReference type="Proteomes" id="UP000595703"/>
    </source>
</evidence>
<dbReference type="KEGG" id="arev:RVR_6570"/>
<dbReference type="RefSeq" id="WP_346731472.1">
    <property type="nucleotide sequence ID" value="NZ_AP018365.1"/>
</dbReference>
<dbReference type="AlphaFoldDB" id="A0A7U3UT11"/>
<reference evidence="1 2" key="4">
    <citation type="journal article" date="2020" name="Sci. Rep.">
        <title>beta-carboline chemical signals induce reveromycin production through a LuxR family regulator in Streptomyces sp. SN-593.</title>
        <authorList>
            <person name="Panthee S."/>
            <person name="Kito N."/>
            <person name="Hayashi T."/>
            <person name="Shimizu T."/>
            <person name="Ishikawa J."/>
            <person name="Hamamoto H."/>
            <person name="Osada H."/>
            <person name="Takahashi S."/>
        </authorList>
    </citation>
    <scope>NUCLEOTIDE SEQUENCE [LARGE SCALE GENOMIC DNA]</scope>
    <source>
        <strain evidence="1 2">SN-593</strain>
    </source>
</reference>
<evidence type="ECO:0000313" key="1">
    <source>
        <dbReference type="EMBL" id="BBA99795.1"/>
    </source>
</evidence>
<accession>A0A7U3UT11</accession>
<protein>
    <submittedName>
        <fullName evidence="1">Uncharacterized protein</fullName>
    </submittedName>
</protein>
<dbReference type="EMBL" id="AP018365">
    <property type="protein sequence ID" value="BBA99795.1"/>
    <property type="molecule type" value="Genomic_DNA"/>
</dbReference>
<name>A0A7U3UT11_9ACTN</name>
<reference evidence="1 2" key="3">
    <citation type="journal article" date="2011" name="Nat. Chem. Biol.">
        <title>Reveromycin A biosynthesis uses RevG and RevJ for stereospecific spiroacetal formation.</title>
        <authorList>
            <person name="Takahashi S."/>
            <person name="Toyoda A."/>
            <person name="Sekiyama Y."/>
            <person name="Takagi H."/>
            <person name="Nogawa T."/>
            <person name="Uramoto M."/>
            <person name="Suzuki R."/>
            <person name="Koshino H."/>
            <person name="Kumano T."/>
            <person name="Panthee S."/>
            <person name="Dairi T."/>
            <person name="Ishikawa J."/>
            <person name="Ikeda H."/>
            <person name="Sakaki Y."/>
            <person name="Osada H."/>
        </authorList>
    </citation>
    <scope>NUCLEOTIDE SEQUENCE [LARGE SCALE GENOMIC DNA]</scope>
    <source>
        <strain evidence="1 2">SN-593</strain>
    </source>
</reference>
<dbReference type="Proteomes" id="UP000595703">
    <property type="component" value="Chromosome"/>
</dbReference>
<proteinExistence type="predicted"/>
<sequence>MIGLRVPGCVQAVAEKRGDTRPVWFYGLGDPSWAVVVFRDGQREAAVWQSGPRRLWEEVAAAVRWWRSLDRPAADRFGLAVTAEEAWVWLDTPGNRLRDR</sequence>
<keyword evidence="2" id="KW-1185">Reference proteome</keyword>